<dbReference type="EMBL" id="GGEC01060980">
    <property type="protein sequence ID" value="MBX41464.1"/>
    <property type="molecule type" value="Transcribed_RNA"/>
</dbReference>
<sequence>MIDYCVYLMETCGSYLIVHGFQLLNQCLAVMLEIYIQQNQQQASWSLPSFFLQAILSL</sequence>
<accession>A0A2P2NG80</accession>
<organism evidence="1">
    <name type="scientific">Rhizophora mucronata</name>
    <name type="common">Asiatic mangrove</name>
    <dbReference type="NCBI Taxonomy" id="61149"/>
    <lineage>
        <taxon>Eukaryota</taxon>
        <taxon>Viridiplantae</taxon>
        <taxon>Streptophyta</taxon>
        <taxon>Embryophyta</taxon>
        <taxon>Tracheophyta</taxon>
        <taxon>Spermatophyta</taxon>
        <taxon>Magnoliopsida</taxon>
        <taxon>eudicotyledons</taxon>
        <taxon>Gunneridae</taxon>
        <taxon>Pentapetalae</taxon>
        <taxon>rosids</taxon>
        <taxon>fabids</taxon>
        <taxon>Malpighiales</taxon>
        <taxon>Rhizophoraceae</taxon>
        <taxon>Rhizophora</taxon>
    </lineage>
</organism>
<name>A0A2P2NG80_RHIMU</name>
<protein>
    <submittedName>
        <fullName evidence="1">Uncharacterized protein</fullName>
    </submittedName>
</protein>
<reference evidence="1" key="1">
    <citation type="submission" date="2018-02" db="EMBL/GenBank/DDBJ databases">
        <title>Rhizophora mucronata_Transcriptome.</title>
        <authorList>
            <person name="Meera S.P."/>
            <person name="Sreeshan A."/>
            <person name="Augustine A."/>
        </authorList>
    </citation>
    <scope>NUCLEOTIDE SEQUENCE</scope>
    <source>
        <tissue evidence="1">Leaf</tissue>
    </source>
</reference>
<dbReference type="AlphaFoldDB" id="A0A2P2NG80"/>
<proteinExistence type="predicted"/>
<evidence type="ECO:0000313" key="1">
    <source>
        <dbReference type="EMBL" id="MBX41464.1"/>
    </source>
</evidence>